<dbReference type="Proteomes" id="UP000720189">
    <property type="component" value="Unassembled WGS sequence"/>
</dbReference>
<dbReference type="AlphaFoldDB" id="A0A9P9FWA2"/>
<sequence length="131" mass="14507">MQIIGDGKSQINLIEAAEKSSFDGAIRGQHLGCPNPCRASPSKPQHNESYATLEKTGLEWTTFNLSWFLEYYSMPHVDTYILQTTFVVDMANKFASIPGDGNQMIFTCTRDVAKFVVAALDLPNESATHMS</sequence>
<name>A0A9P9FWA2_FUSRE</name>
<reference evidence="1" key="1">
    <citation type="journal article" date="2021" name="Nat. Commun.">
        <title>Genetic determinants of endophytism in the Arabidopsis root mycobiome.</title>
        <authorList>
            <person name="Mesny F."/>
            <person name="Miyauchi S."/>
            <person name="Thiergart T."/>
            <person name="Pickel B."/>
            <person name="Atanasova L."/>
            <person name="Karlsson M."/>
            <person name="Huettel B."/>
            <person name="Barry K.W."/>
            <person name="Haridas S."/>
            <person name="Chen C."/>
            <person name="Bauer D."/>
            <person name="Andreopoulos W."/>
            <person name="Pangilinan J."/>
            <person name="LaButti K."/>
            <person name="Riley R."/>
            <person name="Lipzen A."/>
            <person name="Clum A."/>
            <person name="Drula E."/>
            <person name="Henrissat B."/>
            <person name="Kohler A."/>
            <person name="Grigoriev I.V."/>
            <person name="Martin F.M."/>
            <person name="Hacquard S."/>
        </authorList>
    </citation>
    <scope>NUCLEOTIDE SEQUENCE</scope>
    <source>
        <strain evidence="1">MPI-CAGE-AT-0023</strain>
    </source>
</reference>
<proteinExistence type="predicted"/>
<dbReference type="RefSeq" id="XP_046040879.1">
    <property type="nucleotide sequence ID" value="XM_046201035.1"/>
</dbReference>
<protein>
    <recommendedName>
        <fullName evidence="3">NmrA-like domain-containing protein</fullName>
    </recommendedName>
</protein>
<accession>A0A9P9FWA2</accession>
<dbReference type="Gene3D" id="3.90.25.10">
    <property type="entry name" value="UDP-galactose 4-epimerase, domain 1"/>
    <property type="match status" value="1"/>
</dbReference>
<organism evidence="1 2">
    <name type="scientific">Fusarium redolens</name>
    <dbReference type="NCBI Taxonomy" id="48865"/>
    <lineage>
        <taxon>Eukaryota</taxon>
        <taxon>Fungi</taxon>
        <taxon>Dikarya</taxon>
        <taxon>Ascomycota</taxon>
        <taxon>Pezizomycotina</taxon>
        <taxon>Sordariomycetes</taxon>
        <taxon>Hypocreomycetidae</taxon>
        <taxon>Hypocreales</taxon>
        <taxon>Nectriaceae</taxon>
        <taxon>Fusarium</taxon>
        <taxon>Fusarium redolens species complex</taxon>
    </lineage>
</organism>
<evidence type="ECO:0000313" key="1">
    <source>
        <dbReference type="EMBL" id="KAH7205107.1"/>
    </source>
</evidence>
<dbReference type="InterPro" id="IPR036291">
    <property type="entry name" value="NAD(P)-bd_dom_sf"/>
</dbReference>
<comment type="caution">
    <text evidence="1">The sequence shown here is derived from an EMBL/GenBank/DDBJ whole genome shotgun (WGS) entry which is preliminary data.</text>
</comment>
<dbReference type="Gene3D" id="3.40.50.720">
    <property type="entry name" value="NAD(P)-binding Rossmann-like Domain"/>
    <property type="match status" value="1"/>
</dbReference>
<dbReference type="EMBL" id="JAGMUX010000040">
    <property type="protein sequence ID" value="KAH7205107.1"/>
    <property type="molecule type" value="Genomic_DNA"/>
</dbReference>
<dbReference type="SUPFAM" id="SSF51735">
    <property type="entry name" value="NAD(P)-binding Rossmann-fold domains"/>
    <property type="match status" value="1"/>
</dbReference>
<gene>
    <name evidence="1" type="ORF">BKA55DRAFT_722774</name>
</gene>
<evidence type="ECO:0008006" key="3">
    <source>
        <dbReference type="Google" id="ProtNLM"/>
    </source>
</evidence>
<dbReference type="GeneID" id="70230989"/>
<evidence type="ECO:0000313" key="2">
    <source>
        <dbReference type="Proteomes" id="UP000720189"/>
    </source>
</evidence>
<dbReference type="OrthoDB" id="419598at2759"/>
<keyword evidence="2" id="KW-1185">Reference proteome</keyword>